<feature type="signal peptide" evidence="1">
    <location>
        <begin position="1"/>
        <end position="21"/>
    </location>
</feature>
<gene>
    <name evidence="2" type="ORF">ACFOY2_34910</name>
</gene>
<protein>
    <submittedName>
        <fullName evidence="2">Uncharacterized protein</fullName>
    </submittedName>
</protein>
<evidence type="ECO:0000313" key="2">
    <source>
        <dbReference type="EMBL" id="MFC4012471.1"/>
    </source>
</evidence>
<feature type="chain" id="PRO_5047420876" evidence="1">
    <location>
        <begin position="22"/>
        <end position="71"/>
    </location>
</feature>
<dbReference type="EMBL" id="JBHSBI010000021">
    <property type="protein sequence ID" value="MFC4012471.1"/>
    <property type="molecule type" value="Genomic_DNA"/>
</dbReference>
<organism evidence="2 3">
    <name type="scientific">Nonomuraea purpurea</name>
    <dbReference type="NCBI Taxonomy" id="1849276"/>
    <lineage>
        <taxon>Bacteria</taxon>
        <taxon>Bacillati</taxon>
        <taxon>Actinomycetota</taxon>
        <taxon>Actinomycetes</taxon>
        <taxon>Streptosporangiales</taxon>
        <taxon>Streptosporangiaceae</taxon>
        <taxon>Nonomuraea</taxon>
    </lineage>
</organism>
<keyword evidence="1" id="KW-0732">Signal</keyword>
<name>A0ABV8GET3_9ACTN</name>
<dbReference type="Proteomes" id="UP001595851">
    <property type="component" value="Unassembled WGS sequence"/>
</dbReference>
<dbReference type="RefSeq" id="WP_379532372.1">
    <property type="nucleotide sequence ID" value="NZ_JBHSBI010000021.1"/>
</dbReference>
<accession>A0ABV8GET3</accession>
<evidence type="ECO:0000256" key="1">
    <source>
        <dbReference type="SAM" id="SignalP"/>
    </source>
</evidence>
<evidence type="ECO:0000313" key="3">
    <source>
        <dbReference type="Proteomes" id="UP001595851"/>
    </source>
</evidence>
<keyword evidence="3" id="KW-1185">Reference proteome</keyword>
<reference evidence="3" key="1">
    <citation type="journal article" date="2019" name="Int. J. Syst. Evol. Microbiol.">
        <title>The Global Catalogue of Microorganisms (GCM) 10K type strain sequencing project: providing services to taxonomists for standard genome sequencing and annotation.</title>
        <authorList>
            <consortium name="The Broad Institute Genomics Platform"/>
            <consortium name="The Broad Institute Genome Sequencing Center for Infectious Disease"/>
            <person name="Wu L."/>
            <person name="Ma J."/>
        </authorList>
    </citation>
    <scope>NUCLEOTIDE SEQUENCE [LARGE SCALE GENOMIC DNA]</scope>
    <source>
        <strain evidence="3">TBRC 1276</strain>
    </source>
</reference>
<proteinExistence type="predicted"/>
<sequence length="71" mass="6975">MRLLIAVLASVVSAAALPLTTADLTEATGPAPTITTLDCALGTGSVVPNATSSTRLTCYGGTFHGRSVAAA</sequence>
<comment type="caution">
    <text evidence="2">The sequence shown here is derived from an EMBL/GenBank/DDBJ whole genome shotgun (WGS) entry which is preliminary data.</text>
</comment>